<dbReference type="EMBL" id="BJNY01000030">
    <property type="protein sequence ID" value="GED07859.1"/>
    <property type="molecule type" value="Genomic_DNA"/>
</dbReference>
<dbReference type="AlphaFoldDB" id="A0A4Y4DRA3"/>
<organism evidence="1 2">
    <name type="scientific">Glutamicibacter uratoxydans</name>
    <name type="common">Arthrobacter uratoxydans</name>
    <dbReference type="NCBI Taxonomy" id="43667"/>
    <lineage>
        <taxon>Bacteria</taxon>
        <taxon>Bacillati</taxon>
        <taxon>Actinomycetota</taxon>
        <taxon>Actinomycetes</taxon>
        <taxon>Micrococcales</taxon>
        <taxon>Micrococcaceae</taxon>
        <taxon>Glutamicibacter</taxon>
    </lineage>
</organism>
<accession>A0A4Y4DRA3</accession>
<sequence length="90" mass="10364">MLVIFLRIIFDQLIISNFGEVYQFRFSINFASKIAASKKWQMLLLYIVARSSSGDNQSIMRSSVSDSFRLFGRAAELVMITCFETDYSND</sequence>
<protein>
    <submittedName>
        <fullName evidence="1">Uncharacterized protein</fullName>
    </submittedName>
</protein>
<keyword evidence="2" id="KW-1185">Reference proteome</keyword>
<reference evidence="1 2" key="1">
    <citation type="submission" date="2019-06" db="EMBL/GenBank/DDBJ databases">
        <title>Whole genome shotgun sequence of Glutamicibacter uratoxydans NBRC 15515.</title>
        <authorList>
            <person name="Hosoyama A."/>
            <person name="Uohara A."/>
            <person name="Ohji S."/>
            <person name="Ichikawa N."/>
        </authorList>
    </citation>
    <scope>NUCLEOTIDE SEQUENCE [LARGE SCALE GENOMIC DNA]</scope>
    <source>
        <strain evidence="1 2">NBRC 15515</strain>
    </source>
</reference>
<proteinExistence type="predicted"/>
<comment type="caution">
    <text evidence="1">The sequence shown here is derived from an EMBL/GenBank/DDBJ whole genome shotgun (WGS) entry which is preliminary data.</text>
</comment>
<dbReference type="Proteomes" id="UP000316612">
    <property type="component" value="Unassembled WGS sequence"/>
</dbReference>
<evidence type="ECO:0000313" key="2">
    <source>
        <dbReference type="Proteomes" id="UP000316612"/>
    </source>
</evidence>
<name>A0A4Y4DRA3_GLUUR</name>
<gene>
    <name evidence="1" type="ORF">AUR04nite_33910</name>
</gene>
<evidence type="ECO:0000313" key="1">
    <source>
        <dbReference type="EMBL" id="GED07859.1"/>
    </source>
</evidence>